<keyword evidence="4" id="KW-1134">Transmembrane beta strand</keyword>
<dbReference type="Proteomes" id="UP001595632">
    <property type="component" value="Unassembled WGS sequence"/>
</dbReference>
<comment type="caution">
    <text evidence="9">The sequence shown here is derived from an EMBL/GenBank/DDBJ whole genome shotgun (WGS) entry which is preliminary data.</text>
</comment>
<organism evidence="9 10">
    <name type="scientific">Psychromarinibacter halotolerans</name>
    <dbReference type="NCBI Taxonomy" id="1775175"/>
    <lineage>
        <taxon>Bacteria</taxon>
        <taxon>Pseudomonadati</taxon>
        <taxon>Pseudomonadota</taxon>
        <taxon>Alphaproteobacteria</taxon>
        <taxon>Rhodobacterales</taxon>
        <taxon>Paracoccaceae</taxon>
        <taxon>Psychromarinibacter</taxon>
    </lineage>
</organism>
<evidence type="ECO:0000313" key="9">
    <source>
        <dbReference type="EMBL" id="MFC3144833.1"/>
    </source>
</evidence>
<dbReference type="Gene3D" id="1.20.1600.10">
    <property type="entry name" value="Outer membrane efflux proteins (OEP)"/>
    <property type="match status" value="1"/>
</dbReference>
<comment type="similarity">
    <text evidence="2">Belongs to the outer membrane factor (OMF) (TC 1.B.17) family.</text>
</comment>
<keyword evidence="5" id="KW-0812">Transmembrane</keyword>
<dbReference type="InterPro" id="IPR010130">
    <property type="entry name" value="T1SS_OMP_TolC"/>
</dbReference>
<evidence type="ECO:0000256" key="2">
    <source>
        <dbReference type="ARBA" id="ARBA00007613"/>
    </source>
</evidence>
<comment type="subcellular location">
    <subcellularLocation>
        <location evidence="1">Cell outer membrane</location>
    </subcellularLocation>
</comment>
<evidence type="ECO:0000256" key="4">
    <source>
        <dbReference type="ARBA" id="ARBA00022452"/>
    </source>
</evidence>
<evidence type="ECO:0000256" key="5">
    <source>
        <dbReference type="ARBA" id="ARBA00022692"/>
    </source>
</evidence>
<dbReference type="InterPro" id="IPR003423">
    <property type="entry name" value="OMP_efflux"/>
</dbReference>
<dbReference type="Pfam" id="PF02321">
    <property type="entry name" value="OEP"/>
    <property type="match status" value="2"/>
</dbReference>
<protein>
    <submittedName>
        <fullName evidence="9">TolC family outer membrane protein</fullName>
    </submittedName>
</protein>
<name>A0ABV7GX24_9RHOB</name>
<evidence type="ECO:0000256" key="7">
    <source>
        <dbReference type="ARBA" id="ARBA00023237"/>
    </source>
</evidence>
<dbReference type="EMBL" id="JBHRTB010000010">
    <property type="protein sequence ID" value="MFC3144833.1"/>
    <property type="molecule type" value="Genomic_DNA"/>
</dbReference>
<dbReference type="PANTHER" id="PTHR30026">
    <property type="entry name" value="OUTER MEMBRANE PROTEIN TOLC"/>
    <property type="match status" value="1"/>
</dbReference>
<keyword evidence="8" id="KW-0175">Coiled coil</keyword>
<reference evidence="10" key="1">
    <citation type="journal article" date="2019" name="Int. J. Syst. Evol. Microbiol.">
        <title>The Global Catalogue of Microorganisms (GCM) 10K type strain sequencing project: providing services to taxonomists for standard genome sequencing and annotation.</title>
        <authorList>
            <consortium name="The Broad Institute Genomics Platform"/>
            <consortium name="The Broad Institute Genome Sequencing Center for Infectious Disease"/>
            <person name="Wu L."/>
            <person name="Ma J."/>
        </authorList>
    </citation>
    <scope>NUCLEOTIDE SEQUENCE [LARGE SCALE GENOMIC DNA]</scope>
    <source>
        <strain evidence="10">KCTC 52366</strain>
    </source>
</reference>
<evidence type="ECO:0000313" key="10">
    <source>
        <dbReference type="Proteomes" id="UP001595632"/>
    </source>
</evidence>
<sequence length="452" mass="48708">MRRLVSAAVTGCVIAASTTTARAESLTDALISAYNSSNLLEQNRALLRAADEDVAQAVATLRPVLQWALTAGYAQPRPFTDNYTASMSLTTQMTIYDFGRTPLAIDVAKETVLLTRDVLVQIEQQVLLGAVRAYMEVIRAARFVELRRNNVRVITSEVRAARQRFEVGEDTRTDVSQAEAALAAARAALAAAEGDYNVAREAYKAAVGDYPANLVRPNVPPMTASTLDEAIAIAVRTHPLIHQRQREVRVAELNIARARAAMRPSLTGGVTAAVDHDWNDSVTATLSLNQTIYSGGALASAMRQAIAAAEADRAELLQSVVTVKQDVANAWTALRVAIASTDASQRQVSASTVAFEGVREEASLGARTTLDVLDAEQDLLDARASLIQAEINQFVAVYSLLATMGLLTVDHLDLGILTYDPEAYYDAVKNAPTRMVSPQGEKLDRVLRSLGK</sequence>
<evidence type="ECO:0000256" key="1">
    <source>
        <dbReference type="ARBA" id="ARBA00004442"/>
    </source>
</evidence>
<proteinExistence type="inferred from homology"/>
<dbReference type="SUPFAM" id="SSF56954">
    <property type="entry name" value="Outer membrane efflux proteins (OEP)"/>
    <property type="match status" value="1"/>
</dbReference>
<evidence type="ECO:0000256" key="6">
    <source>
        <dbReference type="ARBA" id="ARBA00023136"/>
    </source>
</evidence>
<dbReference type="PANTHER" id="PTHR30026:SF22">
    <property type="entry name" value="OUTER MEMBRANE EFFLUX PROTEIN"/>
    <property type="match status" value="1"/>
</dbReference>
<keyword evidence="7" id="KW-0998">Cell outer membrane</keyword>
<gene>
    <name evidence="9" type="ORF">ACFOGP_19080</name>
</gene>
<dbReference type="NCBIfam" id="TIGR01844">
    <property type="entry name" value="type_I_sec_TolC"/>
    <property type="match status" value="1"/>
</dbReference>
<keyword evidence="10" id="KW-1185">Reference proteome</keyword>
<evidence type="ECO:0000256" key="8">
    <source>
        <dbReference type="SAM" id="Coils"/>
    </source>
</evidence>
<feature type="coiled-coil region" evidence="8">
    <location>
        <begin position="175"/>
        <end position="202"/>
    </location>
</feature>
<accession>A0ABV7GX24</accession>
<keyword evidence="6" id="KW-0472">Membrane</keyword>
<evidence type="ECO:0000256" key="3">
    <source>
        <dbReference type="ARBA" id="ARBA00022448"/>
    </source>
</evidence>
<keyword evidence="3" id="KW-0813">Transport</keyword>
<dbReference type="InterPro" id="IPR051906">
    <property type="entry name" value="TolC-like"/>
</dbReference>